<name>A0A317SFZ5_9PEZI</name>
<gene>
    <name evidence="3" type="ORF">C7212DRAFT_301024</name>
</gene>
<evidence type="ECO:0000313" key="4">
    <source>
        <dbReference type="Proteomes" id="UP000246991"/>
    </source>
</evidence>
<comment type="similarity">
    <text evidence="2">Belongs to the fungal hydrophobin family.</text>
</comment>
<dbReference type="Pfam" id="PF01185">
    <property type="entry name" value="Hydrophobin"/>
    <property type="match status" value="1"/>
</dbReference>
<sequence length="120" mass="12312">MVSVKSLAVILFAAAVTAIPVAGGDNRGRDVKVHDKSQRCPDQSQQIFCCNDATDSKVTGAYTGVLDGVAVRCNTVPVNAVAVDVVSQAQQCSAKSACCNSETSQNGLVNIAFGCVAFAS</sequence>
<keyword evidence="1 2" id="KW-1015">Disulfide bond</keyword>
<feature type="signal peptide" evidence="2">
    <location>
        <begin position="1"/>
        <end position="18"/>
    </location>
</feature>
<feature type="chain" id="PRO_5016188777" description="Hydrophobin" evidence="2">
    <location>
        <begin position="19"/>
        <end position="120"/>
    </location>
</feature>
<evidence type="ECO:0000256" key="2">
    <source>
        <dbReference type="RuleBase" id="RU365009"/>
    </source>
</evidence>
<keyword evidence="2" id="KW-0964">Secreted</keyword>
<evidence type="ECO:0000256" key="1">
    <source>
        <dbReference type="ARBA" id="ARBA00023157"/>
    </source>
</evidence>
<dbReference type="EMBL" id="PYWC01000080">
    <property type="protein sequence ID" value="PWW73434.1"/>
    <property type="molecule type" value="Genomic_DNA"/>
</dbReference>
<dbReference type="GO" id="GO:0005199">
    <property type="term" value="F:structural constituent of cell wall"/>
    <property type="evidence" value="ECO:0007669"/>
    <property type="project" value="InterPro"/>
</dbReference>
<accession>A0A317SFZ5</accession>
<keyword evidence="4" id="KW-1185">Reference proteome</keyword>
<dbReference type="AlphaFoldDB" id="A0A317SFZ5"/>
<evidence type="ECO:0000313" key="3">
    <source>
        <dbReference type="EMBL" id="PWW73434.1"/>
    </source>
</evidence>
<dbReference type="GO" id="GO:0009277">
    <property type="term" value="C:fungal-type cell wall"/>
    <property type="evidence" value="ECO:0007669"/>
    <property type="project" value="InterPro"/>
</dbReference>
<reference evidence="3 4" key="1">
    <citation type="submission" date="2018-03" db="EMBL/GenBank/DDBJ databases">
        <title>Genomes of Pezizomycetes fungi and the evolution of truffles.</title>
        <authorList>
            <person name="Murat C."/>
            <person name="Payen T."/>
            <person name="Noel B."/>
            <person name="Kuo A."/>
            <person name="Martin F.M."/>
        </authorList>
    </citation>
    <scope>NUCLEOTIDE SEQUENCE [LARGE SCALE GENOMIC DNA]</scope>
    <source>
        <strain evidence="3">091103-1</strain>
    </source>
</reference>
<dbReference type="SMART" id="SM00075">
    <property type="entry name" value="HYDRO"/>
    <property type="match status" value="1"/>
</dbReference>
<keyword evidence="2" id="KW-0732">Signal</keyword>
<dbReference type="Proteomes" id="UP000246991">
    <property type="component" value="Unassembled WGS sequence"/>
</dbReference>
<organism evidence="3 4">
    <name type="scientific">Tuber magnatum</name>
    <name type="common">white Piedmont truffle</name>
    <dbReference type="NCBI Taxonomy" id="42249"/>
    <lineage>
        <taxon>Eukaryota</taxon>
        <taxon>Fungi</taxon>
        <taxon>Dikarya</taxon>
        <taxon>Ascomycota</taxon>
        <taxon>Pezizomycotina</taxon>
        <taxon>Pezizomycetes</taxon>
        <taxon>Pezizales</taxon>
        <taxon>Tuberaceae</taxon>
        <taxon>Tuber</taxon>
    </lineage>
</organism>
<keyword evidence="2" id="KW-0134">Cell wall</keyword>
<protein>
    <recommendedName>
        <fullName evidence="2">Hydrophobin</fullName>
    </recommendedName>
</protein>
<comment type="subcellular location">
    <subcellularLocation>
        <location evidence="2">Secreted</location>
        <location evidence="2">Cell wall</location>
    </subcellularLocation>
</comment>
<dbReference type="OrthoDB" id="5447443at2759"/>
<proteinExistence type="inferred from homology"/>
<comment type="caution">
    <text evidence="3">The sequence shown here is derived from an EMBL/GenBank/DDBJ whole genome shotgun (WGS) entry which is preliminary data.</text>
</comment>
<dbReference type="InterPro" id="IPR001338">
    <property type="entry name" value="Class_I_Hydrophobin"/>
</dbReference>